<dbReference type="AlphaFoldDB" id="A0A6S9SPG4"/>
<name>A0A6S9SPG4_CHRCT</name>
<reference evidence="2" key="1">
    <citation type="submission" date="2021-01" db="EMBL/GenBank/DDBJ databases">
        <authorList>
            <person name="Corre E."/>
            <person name="Pelletier E."/>
            <person name="Niang G."/>
            <person name="Scheremetjew M."/>
            <person name="Finn R."/>
            <person name="Kale V."/>
            <person name="Holt S."/>
            <person name="Cochrane G."/>
            <person name="Meng A."/>
            <person name="Brown T."/>
            <person name="Cohen L."/>
        </authorList>
    </citation>
    <scope>NUCLEOTIDE SEQUENCE</scope>
    <source>
        <strain evidence="2">CCMP645</strain>
    </source>
</reference>
<gene>
    <name evidence="1" type="ORF">PCAR00345_LOCUS9548</name>
    <name evidence="2" type="ORF">PCAR00345_LOCUS9549</name>
</gene>
<evidence type="ECO:0000313" key="2">
    <source>
        <dbReference type="EMBL" id="CAE0756955.1"/>
    </source>
</evidence>
<proteinExistence type="predicted"/>
<evidence type="ECO:0000313" key="1">
    <source>
        <dbReference type="EMBL" id="CAE0756954.1"/>
    </source>
</evidence>
<protein>
    <submittedName>
        <fullName evidence="2">Uncharacterized protein</fullName>
    </submittedName>
</protein>
<accession>A0A6S9SPG4</accession>
<organism evidence="2">
    <name type="scientific">Chrysotila carterae</name>
    <name type="common">Marine alga</name>
    <name type="synonym">Syracosphaera carterae</name>
    <dbReference type="NCBI Taxonomy" id="13221"/>
    <lineage>
        <taxon>Eukaryota</taxon>
        <taxon>Haptista</taxon>
        <taxon>Haptophyta</taxon>
        <taxon>Prymnesiophyceae</taxon>
        <taxon>Isochrysidales</taxon>
        <taxon>Isochrysidaceae</taxon>
        <taxon>Chrysotila</taxon>
    </lineage>
</organism>
<sequence length="107" mass="11801">MFYFFDFAFPLTLFFPFFSFFGAPSWEARSLRKVSGITGDSNSTTISSSCWTPISSRSCSSSRIFPLKLSLCLAAGSSSNTTFWSDTTRGRPESALRTCRAAFLDAS</sequence>
<dbReference type="EMBL" id="HBIZ01015449">
    <property type="protein sequence ID" value="CAE0756955.1"/>
    <property type="molecule type" value="Transcribed_RNA"/>
</dbReference>
<dbReference type="EMBL" id="HBIZ01015448">
    <property type="protein sequence ID" value="CAE0756954.1"/>
    <property type="molecule type" value="Transcribed_RNA"/>
</dbReference>